<dbReference type="SMART" id="SM01022">
    <property type="entry name" value="ASCH"/>
    <property type="match status" value="1"/>
</dbReference>
<name>A0A8J6MEE6_9FIRM</name>
<dbReference type="EMBL" id="JACOPQ010000015">
    <property type="protein sequence ID" value="MBC5738411.1"/>
    <property type="molecule type" value="Genomic_DNA"/>
</dbReference>
<evidence type="ECO:0000259" key="1">
    <source>
        <dbReference type="SMART" id="SM01022"/>
    </source>
</evidence>
<evidence type="ECO:0000313" key="2">
    <source>
        <dbReference type="EMBL" id="MBC5738411.1"/>
    </source>
</evidence>
<accession>A0A8J6MEE6</accession>
<dbReference type="PANTHER" id="PTHR39203:SF1">
    <property type="entry name" value="CYTOPLASMIC PROTEIN"/>
    <property type="match status" value="1"/>
</dbReference>
<sequence>MTPEEMWRAFTAHTPVAAGYEAWHFHDNQEDADHLAQLVLEGKKRGTASCSYAYVKEDDPFPKADEYSVITDWAGEAQCVIQTLRVEIVPWREVSGKYAALEGEGDLSLDYWRRAHKPFFIQECERCGQSFTTEMPVVCEEFKLVWPPDRVTERDKRL</sequence>
<dbReference type="InterPro" id="IPR007374">
    <property type="entry name" value="ASCH_domain"/>
</dbReference>
<protein>
    <submittedName>
        <fullName evidence="2">ASCH domain-containing protein</fullName>
    </submittedName>
</protein>
<dbReference type="PANTHER" id="PTHR39203">
    <property type="entry name" value="CYTOPLASMIC PROTEIN-RELATED"/>
    <property type="match status" value="1"/>
</dbReference>
<organism evidence="2 3">
    <name type="scientific">Lawsonibacter faecis</name>
    <dbReference type="NCBI Taxonomy" id="2763052"/>
    <lineage>
        <taxon>Bacteria</taxon>
        <taxon>Bacillati</taxon>
        <taxon>Bacillota</taxon>
        <taxon>Clostridia</taxon>
        <taxon>Eubacteriales</taxon>
        <taxon>Oscillospiraceae</taxon>
        <taxon>Lawsonibacter</taxon>
    </lineage>
</organism>
<dbReference type="AlphaFoldDB" id="A0A8J6MEE6"/>
<dbReference type="PIRSF" id="PIRSF021320">
    <property type="entry name" value="DUF984"/>
    <property type="match status" value="1"/>
</dbReference>
<comment type="caution">
    <text evidence="2">The sequence shown here is derived from an EMBL/GenBank/DDBJ whole genome shotgun (WGS) entry which is preliminary data.</text>
</comment>
<gene>
    <name evidence="2" type="ORF">H8S62_15475</name>
</gene>
<proteinExistence type="predicted"/>
<dbReference type="CDD" id="cd06553">
    <property type="entry name" value="ASCH_Ef3133_like"/>
    <property type="match status" value="1"/>
</dbReference>
<dbReference type="SUPFAM" id="SSF88697">
    <property type="entry name" value="PUA domain-like"/>
    <property type="match status" value="1"/>
</dbReference>
<dbReference type="Proteomes" id="UP000607645">
    <property type="component" value="Unassembled WGS sequence"/>
</dbReference>
<dbReference type="InterPro" id="IPR015947">
    <property type="entry name" value="PUA-like_sf"/>
</dbReference>
<dbReference type="InterPro" id="IPR009326">
    <property type="entry name" value="DUF984"/>
</dbReference>
<keyword evidence="3" id="KW-1185">Reference proteome</keyword>
<dbReference type="RefSeq" id="WP_155150153.1">
    <property type="nucleotide sequence ID" value="NZ_JACOPQ010000015.1"/>
</dbReference>
<dbReference type="Gene3D" id="3.10.400.10">
    <property type="entry name" value="Sulfate adenylyltransferase"/>
    <property type="match status" value="1"/>
</dbReference>
<dbReference type="Pfam" id="PF04266">
    <property type="entry name" value="ASCH"/>
    <property type="match status" value="1"/>
</dbReference>
<feature type="domain" description="ASCH" evidence="1">
    <location>
        <begin position="23"/>
        <end position="146"/>
    </location>
</feature>
<reference evidence="2" key="1">
    <citation type="submission" date="2020-08" db="EMBL/GenBank/DDBJ databases">
        <title>Genome public.</title>
        <authorList>
            <person name="Liu C."/>
            <person name="Sun Q."/>
        </authorList>
    </citation>
    <scope>NUCLEOTIDE SEQUENCE</scope>
    <source>
        <strain evidence="2">NSJ-52</strain>
    </source>
</reference>
<evidence type="ECO:0000313" key="3">
    <source>
        <dbReference type="Proteomes" id="UP000607645"/>
    </source>
</evidence>